<evidence type="ECO:0000313" key="2">
    <source>
        <dbReference type="EMBL" id="KAF2430430.1"/>
    </source>
</evidence>
<feature type="compositionally biased region" description="Basic and acidic residues" evidence="1">
    <location>
        <begin position="106"/>
        <end position="121"/>
    </location>
</feature>
<organism evidence="2 3">
    <name type="scientific">Tothia fuscella</name>
    <dbReference type="NCBI Taxonomy" id="1048955"/>
    <lineage>
        <taxon>Eukaryota</taxon>
        <taxon>Fungi</taxon>
        <taxon>Dikarya</taxon>
        <taxon>Ascomycota</taxon>
        <taxon>Pezizomycotina</taxon>
        <taxon>Dothideomycetes</taxon>
        <taxon>Pleosporomycetidae</taxon>
        <taxon>Venturiales</taxon>
        <taxon>Cylindrosympodiaceae</taxon>
        <taxon>Tothia</taxon>
    </lineage>
</organism>
<feature type="region of interest" description="Disordered" evidence="1">
    <location>
        <begin position="147"/>
        <end position="260"/>
    </location>
</feature>
<evidence type="ECO:0000256" key="1">
    <source>
        <dbReference type="SAM" id="MobiDB-lite"/>
    </source>
</evidence>
<feature type="compositionally biased region" description="Polar residues" evidence="1">
    <location>
        <begin position="92"/>
        <end position="105"/>
    </location>
</feature>
<protein>
    <submittedName>
        <fullName evidence="2">Uncharacterized protein</fullName>
    </submittedName>
</protein>
<dbReference type="EMBL" id="MU007039">
    <property type="protein sequence ID" value="KAF2430430.1"/>
    <property type="molecule type" value="Genomic_DNA"/>
</dbReference>
<feature type="region of interest" description="Disordered" evidence="1">
    <location>
        <begin position="287"/>
        <end position="327"/>
    </location>
</feature>
<proteinExistence type="predicted"/>
<reference evidence="2" key="1">
    <citation type="journal article" date="2020" name="Stud. Mycol.">
        <title>101 Dothideomycetes genomes: a test case for predicting lifestyles and emergence of pathogens.</title>
        <authorList>
            <person name="Haridas S."/>
            <person name="Albert R."/>
            <person name="Binder M."/>
            <person name="Bloem J."/>
            <person name="Labutti K."/>
            <person name="Salamov A."/>
            <person name="Andreopoulos B."/>
            <person name="Baker S."/>
            <person name="Barry K."/>
            <person name="Bills G."/>
            <person name="Bluhm B."/>
            <person name="Cannon C."/>
            <person name="Castanera R."/>
            <person name="Culley D."/>
            <person name="Daum C."/>
            <person name="Ezra D."/>
            <person name="Gonzalez J."/>
            <person name="Henrissat B."/>
            <person name="Kuo A."/>
            <person name="Liang C."/>
            <person name="Lipzen A."/>
            <person name="Lutzoni F."/>
            <person name="Magnuson J."/>
            <person name="Mondo S."/>
            <person name="Nolan M."/>
            <person name="Ohm R."/>
            <person name="Pangilinan J."/>
            <person name="Park H.-J."/>
            <person name="Ramirez L."/>
            <person name="Alfaro M."/>
            <person name="Sun H."/>
            <person name="Tritt A."/>
            <person name="Yoshinaga Y."/>
            <person name="Zwiers L.-H."/>
            <person name="Turgeon B."/>
            <person name="Goodwin S."/>
            <person name="Spatafora J."/>
            <person name="Crous P."/>
            <person name="Grigoriev I."/>
        </authorList>
    </citation>
    <scope>NUCLEOTIDE SEQUENCE</scope>
    <source>
        <strain evidence="2">CBS 130266</strain>
    </source>
</reference>
<dbReference type="AlphaFoldDB" id="A0A9P4TYB9"/>
<sequence length="447" mass="49193">MTRWDNEALLVYMLVTQPFITRQDKQVMIDNWPRGRVKAPTTSALEQQLKNLKKRLIKANIIENFDFAKCKKERSLIAPATAGRKAPKSKVASLSSTGKPTSNQKLKVELEISSDVDEKGDSCTSDSDDDGETIGRHLQERMRVGSNTFFGGSHAPKATKEHHIQASKTTKVFPAKDKPSAPEQLATAQSKPKQHKRIAQDDSGDDGEEPLIKRRKPALPFEEGSDEEANRGDDAILNRCIAQDKPLTNPKKRDCPVIKSEQQISQAQGYDGTFNQWSKITQWPDLAAPATSSTQPTSLLEKHGYPSNTNERPSKEVMHTETAEQSNLAHQRISACSTSTSSVLINSNQNLEKSHPSKGTDLNRVCPSTDNGAPMRVRMFNSAKGPTPSVKPTGPSKDIENPQQHQPFIQQDSVVENAVSGTPNSLKQLSTLARNPCGAVMKDGNRK</sequence>
<name>A0A9P4TYB9_9PEZI</name>
<dbReference type="Proteomes" id="UP000800235">
    <property type="component" value="Unassembled WGS sequence"/>
</dbReference>
<evidence type="ECO:0000313" key="3">
    <source>
        <dbReference type="Proteomes" id="UP000800235"/>
    </source>
</evidence>
<feature type="region of interest" description="Disordered" evidence="1">
    <location>
        <begin position="79"/>
        <end position="133"/>
    </location>
</feature>
<accession>A0A9P4TYB9</accession>
<comment type="caution">
    <text evidence="2">The sequence shown here is derived from an EMBL/GenBank/DDBJ whole genome shotgun (WGS) entry which is preliminary data.</text>
</comment>
<gene>
    <name evidence="2" type="ORF">EJ08DRAFT_243478</name>
</gene>
<keyword evidence="3" id="KW-1185">Reference proteome</keyword>
<feature type="compositionally biased region" description="Basic and acidic residues" evidence="1">
    <location>
        <begin position="312"/>
        <end position="322"/>
    </location>
</feature>
<feature type="region of interest" description="Disordered" evidence="1">
    <location>
        <begin position="350"/>
        <end position="407"/>
    </location>
</feature>